<dbReference type="SUPFAM" id="SSF56399">
    <property type="entry name" value="ADP-ribosylation"/>
    <property type="match status" value="1"/>
</dbReference>
<dbReference type="EMBL" id="JAVDUJ010000001">
    <property type="protein sequence ID" value="MDR6939917.1"/>
    <property type="molecule type" value="Genomic_DNA"/>
</dbReference>
<evidence type="ECO:0000313" key="2">
    <source>
        <dbReference type="Proteomes" id="UP001266099"/>
    </source>
</evidence>
<sequence>MSELILFHGSPNKIVVPAYGKGEEKHDYGQGFYLTDSIDLAKEWAVCRPNEENGWVHKYHLDTAARQKMRELVDSDANCVTKVFSTLFTE</sequence>
<gene>
    <name evidence="1" type="ORF">J2S36_001460</name>
</gene>
<reference evidence="1 2" key="1">
    <citation type="submission" date="2023-07" db="EMBL/GenBank/DDBJ databases">
        <title>Sequencing the genomes of 1000 actinobacteria strains.</title>
        <authorList>
            <person name="Klenk H.-P."/>
        </authorList>
    </citation>
    <scope>NUCLEOTIDE SEQUENCE [LARGE SCALE GENOMIC DNA]</scope>
    <source>
        <strain evidence="1 2">DSM 15539</strain>
    </source>
</reference>
<evidence type="ECO:0008006" key="3">
    <source>
        <dbReference type="Google" id="ProtNLM"/>
    </source>
</evidence>
<comment type="caution">
    <text evidence="1">The sequence shown here is derived from an EMBL/GenBank/DDBJ whole genome shotgun (WGS) entry which is preliminary data.</text>
</comment>
<organism evidence="1 2">
    <name type="scientific">Arcanobacterium hippocoleae</name>
    <dbReference type="NCBI Taxonomy" id="149017"/>
    <lineage>
        <taxon>Bacteria</taxon>
        <taxon>Bacillati</taxon>
        <taxon>Actinomycetota</taxon>
        <taxon>Actinomycetes</taxon>
        <taxon>Actinomycetales</taxon>
        <taxon>Actinomycetaceae</taxon>
        <taxon>Arcanobacterium</taxon>
    </lineage>
</organism>
<proteinExistence type="predicted"/>
<dbReference type="RefSeq" id="WP_309956978.1">
    <property type="nucleotide sequence ID" value="NZ_CP136414.1"/>
</dbReference>
<dbReference type="InterPro" id="IPR025051">
    <property type="entry name" value="DUF3990"/>
</dbReference>
<accession>A0ABU1T3G1</accession>
<keyword evidence="2" id="KW-1185">Reference proteome</keyword>
<protein>
    <recommendedName>
        <fullName evidence="3">DUF3990 domain-containing protein</fullName>
    </recommendedName>
</protein>
<name>A0ABU1T3G1_9ACTO</name>
<dbReference type="Pfam" id="PF13151">
    <property type="entry name" value="DUF3990"/>
    <property type="match status" value="1"/>
</dbReference>
<dbReference type="Proteomes" id="UP001266099">
    <property type="component" value="Unassembled WGS sequence"/>
</dbReference>
<evidence type="ECO:0000313" key="1">
    <source>
        <dbReference type="EMBL" id="MDR6939917.1"/>
    </source>
</evidence>